<dbReference type="PANTHER" id="PTHR35333">
    <property type="entry name" value="BETA-LACTAMASE"/>
    <property type="match status" value="1"/>
</dbReference>
<name>A0A7X1I7C4_9ACTN</name>
<protein>
    <submittedName>
        <fullName evidence="4">Serine hydrolase</fullName>
    </submittedName>
</protein>
<proteinExistence type="predicted"/>
<evidence type="ECO:0000313" key="5">
    <source>
        <dbReference type="Proteomes" id="UP000517694"/>
    </source>
</evidence>
<comment type="caution">
    <text evidence="4">The sequence shown here is derived from an EMBL/GenBank/DDBJ whole genome shotgun (WGS) entry which is preliminary data.</text>
</comment>
<dbReference type="InterPro" id="IPR000871">
    <property type="entry name" value="Beta-lactam_class-A"/>
</dbReference>
<evidence type="ECO:0000256" key="1">
    <source>
        <dbReference type="SAM" id="MobiDB-lite"/>
    </source>
</evidence>
<dbReference type="EMBL" id="JACMHY010000020">
    <property type="protein sequence ID" value="MBC2869645.1"/>
    <property type="molecule type" value="Genomic_DNA"/>
</dbReference>
<dbReference type="GO" id="GO:0030655">
    <property type="term" value="P:beta-lactam antibiotic catabolic process"/>
    <property type="evidence" value="ECO:0007669"/>
    <property type="project" value="InterPro"/>
</dbReference>
<dbReference type="PANTHER" id="PTHR35333:SF3">
    <property type="entry name" value="BETA-LACTAMASE-TYPE TRANSPEPTIDASE FOLD CONTAINING PROTEIN"/>
    <property type="match status" value="1"/>
</dbReference>
<dbReference type="GO" id="GO:0046677">
    <property type="term" value="P:response to antibiotic"/>
    <property type="evidence" value="ECO:0007669"/>
    <property type="project" value="InterPro"/>
</dbReference>
<evidence type="ECO:0000256" key="2">
    <source>
        <dbReference type="SAM" id="SignalP"/>
    </source>
</evidence>
<keyword evidence="2" id="KW-0732">Signal</keyword>
<accession>A0A7X1I7C4</accession>
<sequence>MSPSCSPVTVRSATRRPARRAVACAGVLLASVTTLVSLGALHAPPAAAATDTPAAAEAHTPEAASPAAPGAQPHSGAARVTAAVLDLDGTDPEPVVRGDDTPYDTASIVKLDILAALLLQAQDAGRHLTAQERALAAPMIQHSDNAAANTLWREIGLAPGLEAANKRLGLTATKGGPGGKWGLTRTTASDQIRLLRAVFDDGLTPQSGTAALTEASRGYIRTLMSRVAADQSWGVSAASGSGAALKNGWLQRNTTDLWDVNSVGRITAGGHRYLVAVLSDGSATMGQGVSLVEKTAKAAVASAAARA</sequence>
<dbReference type="Pfam" id="PF13354">
    <property type="entry name" value="Beta-lactamase2"/>
    <property type="match status" value="1"/>
</dbReference>
<dbReference type="Gene3D" id="3.40.710.10">
    <property type="entry name" value="DD-peptidase/beta-lactamase superfamily"/>
    <property type="match status" value="1"/>
</dbReference>
<dbReference type="SUPFAM" id="SSF56601">
    <property type="entry name" value="beta-lactamase/transpeptidase-like"/>
    <property type="match status" value="1"/>
</dbReference>
<keyword evidence="5" id="KW-1185">Reference proteome</keyword>
<reference evidence="4 5" key="1">
    <citation type="submission" date="2020-08" db="EMBL/GenBank/DDBJ databases">
        <title>Whole-Genome Sequence of French Clinical Streptomyces mexicanus Strain Q0842.</title>
        <authorList>
            <person name="Boxberger M."/>
            <person name="La Scola B."/>
        </authorList>
    </citation>
    <scope>NUCLEOTIDE SEQUENCE [LARGE SCALE GENOMIC DNA]</scope>
    <source>
        <strain evidence="4 5">Marseille-Q0842</strain>
    </source>
</reference>
<feature type="chain" id="PRO_5031200350" evidence="2">
    <location>
        <begin position="49"/>
        <end position="307"/>
    </location>
</feature>
<organism evidence="4 5">
    <name type="scientific">Streptomyces mexicanus</name>
    <dbReference type="NCBI Taxonomy" id="178566"/>
    <lineage>
        <taxon>Bacteria</taxon>
        <taxon>Bacillati</taxon>
        <taxon>Actinomycetota</taxon>
        <taxon>Actinomycetes</taxon>
        <taxon>Kitasatosporales</taxon>
        <taxon>Streptomycetaceae</taxon>
        <taxon>Streptomyces</taxon>
    </lineage>
</organism>
<dbReference type="Proteomes" id="UP000517694">
    <property type="component" value="Unassembled WGS sequence"/>
</dbReference>
<feature type="compositionally biased region" description="Low complexity" evidence="1">
    <location>
        <begin position="50"/>
        <end position="69"/>
    </location>
</feature>
<dbReference type="InterPro" id="IPR045155">
    <property type="entry name" value="Beta-lactam_cat"/>
</dbReference>
<dbReference type="AlphaFoldDB" id="A0A7X1I7C4"/>
<feature type="region of interest" description="Disordered" evidence="1">
    <location>
        <begin position="50"/>
        <end position="79"/>
    </location>
</feature>
<dbReference type="GO" id="GO:0008800">
    <property type="term" value="F:beta-lactamase activity"/>
    <property type="evidence" value="ECO:0007669"/>
    <property type="project" value="InterPro"/>
</dbReference>
<feature type="signal peptide" evidence="2">
    <location>
        <begin position="1"/>
        <end position="48"/>
    </location>
</feature>
<gene>
    <name evidence="4" type="ORF">H1R13_33270</name>
</gene>
<evidence type="ECO:0000259" key="3">
    <source>
        <dbReference type="Pfam" id="PF13354"/>
    </source>
</evidence>
<dbReference type="InterPro" id="IPR012338">
    <property type="entry name" value="Beta-lactam/transpept-like"/>
</dbReference>
<dbReference type="RefSeq" id="WP_185948391.1">
    <property type="nucleotide sequence ID" value="NZ_JACMHY010000020.1"/>
</dbReference>
<evidence type="ECO:0000313" key="4">
    <source>
        <dbReference type="EMBL" id="MBC2869645.1"/>
    </source>
</evidence>
<keyword evidence="4" id="KW-0378">Hydrolase</keyword>
<feature type="domain" description="Beta-lactamase class A catalytic" evidence="3">
    <location>
        <begin position="133"/>
        <end position="278"/>
    </location>
</feature>